<dbReference type="InterPro" id="IPR021255">
    <property type="entry name" value="DUF2807"/>
</dbReference>
<dbReference type="RefSeq" id="WP_311593531.1">
    <property type="nucleotide sequence ID" value="NZ_JAVRHV010000004.1"/>
</dbReference>
<evidence type="ECO:0000259" key="2">
    <source>
        <dbReference type="Pfam" id="PF10988"/>
    </source>
</evidence>
<evidence type="ECO:0000313" key="4">
    <source>
        <dbReference type="Proteomes" id="UP001252186"/>
    </source>
</evidence>
<dbReference type="Gene3D" id="2.160.20.120">
    <property type="match status" value="1"/>
</dbReference>
<sequence length="248" mass="27458">MKKIVSYLVLFLLITSCNSEDAGDCFQTAGNIIQEEISLDDFDKILINERVSLLIKEGPIQKVFIETGKNLLPDVTLEVIDGQLIASDNNKCNFVRDYGLTKVIVTSPNITEIRNSSEQTVTSDGVLNYPNLRLLSEDYQSDYLNVGDFNLEVNTTSISITSNGISNFYLSGITTNLNAFFAAGDSRLEAQTLIATNVKFTNKSSNDMLVNPQDKIEGAIFSLGDVIAYYEPPIVDVVEHYKGKLIFN</sequence>
<evidence type="ECO:0000313" key="3">
    <source>
        <dbReference type="EMBL" id="MDT0553509.1"/>
    </source>
</evidence>
<reference evidence="3 4" key="1">
    <citation type="submission" date="2023-09" db="EMBL/GenBank/DDBJ databases">
        <authorList>
            <person name="Rey-Velasco X."/>
        </authorList>
    </citation>
    <scope>NUCLEOTIDE SEQUENCE [LARGE SCALE GENOMIC DNA]</scope>
    <source>
        <strain evidence="3 4">P050</strain>
    </source>
</reference>
<dbReference type="EMBL" id="JAVRHV010000004">
    <property type="protein sequence ID" value="MDT0553509.1"/>
    <property type="molecule type" value="Genomic_DNA"/>
</dbReference>
<gene>
    <name evidence="3" type="ORF">RM519_09660</name>
</gene>
<feature type="domain" description="Putative auto-transporter adhesin head GIN" evidence="2">
    <location>
        <begin position="41"/>
        <end position="231"/>
    </location>
</feature>
<dbReference type="Proteomes" id="UP001252186">
    <property type="component" value="Unassembled WGS sequence"/>
</dbReference>
<dbReference type="PROSITE" id="PS51257">
    <property type="entry name" value="PROKAR_LIPOPROTEIN"/>
    <property type="match status" value="1"/>
</dbReference>
<keyword evidence="1" id="KW-0732">Signal</keyword>
<name>A0ABU2Y5M8_9FLAO</name>
<accession>A0ABU2Y5M8</accession>
<evidence type="ECO:0000256" key="1">
    <source>
        <dbReference type="SAM" id="SignalP"/>
    </source>
</evidence>
<proteinExistence type="predicted"/>
<feature type="signal peptide" evidence="1">
    <location>
        <begin position="1"/>
        <end position="22"/>
    </location>
</feature>
<protein>
    <submittedName>
        <fullName evidence="3">Head GIN domain-containing protein</fullName>
    </submittedName>
</protein>
<organism evidence="3 4">
    <name type="scientific">Urechidicola vernalis</name>
    <dbReference type="NCBI Taxonomy" id="3075600"/>
    <lineage>
        <taxon>Bacteria</taxon>
        <taxon>Pseudomonadati</taxon>
        <taxon>Bacteroidota</taxon>
        <taxon>Flavobacteriia</taxon>
        <taxon>Flavobacteriales</taxon>
        <taxon>Flavobacteriaceae</taxon>
        <taxon>Urechidicola</taxon>
    </lineage>
</organism>
<feature type="chain" id="PRO_5045687884" evidence="1">
    <location>
        <begin position="23"/>
        <end position="248"/>
    </location>
</feature>
<comment type="caution">
    <text evidence="3">The sequence shown here is derived from an EMBL/GenBank/DDBJ whole genome shotgun (WGS) entry which is preliminary data.</text>
</comment>
<keyword evidence="4" id="KW-1185">Reference proteome</keyword>
<dbReference type="Pfam" id="PF10988">
    <property type="entry name" value="DUF2807"/>
    <property type="match status" value="1"/>
</dbReference>